<proteinExistence type="predicted"/>
<feature type="region of interest" description="Disordered" evidence="1">
    <location>
        <begin position="79"/>
        <end position="98"/>
    </location>
</feature>
<reference evidence="2 3" key="1">
    <citation type="submission" date="2024-02" db="EMBL/GenBank/DDBJ databases">
        <authorList>
            <person name="Chen Y."/>
            <person name="Shah S."/>
            <person name="Dougan E. K."/>
            <person name="Thang M."/>
            <person name="Chan C."/>
        </authorList>
    </citation>
    <scope>NUCLEOTIDE SEQUENCE [LARGE SCALE GENOMIC DNA]</scope>
</reference>
<protein>
    <submittedName>
        <fullName evidence="2">Uncharacterized protein</fullName>
    </submittedName>
</protein>
<dbReference type="EMBL" id="CAXAMN010002787">
    <property type="protein sequence ID" value="CAK9001372.1"/>
    <property type="molecule type" value="Genomic_DNA"/>
</dbReference>
<sequence length="98" mass="10920">MEKHDKAVQDCQRAVKLDPPTLEEPLLGWRHACACDPVPAPMSEWEIESFEAKQKAEAQAKASKEAAEKYARKAKAAAAKKSQEEAMRANLKKSRKKA</sequence>
<organism evidence="2 3">
    <name type="scientific">Durusdinium trenchii</name>
    <dbReference type="NCBI Taxonomy" id="1381693"/>
    <lineage>
        <taxon>Eukaryota</taxon>
        <taxon>Sar</taxon>
        <taxon>Alveolata</taxon>
        <taxon>Dinophyceae</taxon>
        <taxon>Suessiales</taxon>
        <taxon>Symbiodiniaceae</taxon>
        <taxon>Durusdinium</taxon>
    </lineage>
</organism>
<evidence type="ECO:0000313" key="3">
    <source>
        <dbReference type="Proteomes" id="UP001642484"/>
    </source>
</evidence>
<evidence type="ECO:0000256" key="1">
    <source>
        <dbReference type="SAM" id="MobiDB-lite"/>
    </source>
</evidence>
<name>A0ABP0IH60_9DINO</name>
<dbReference type="Proteomes" id="UP001642484">
    <property type="component" value="Unassembled WGS sequence"/>
</dbReference>
<keyword evidence="3" id="KW-1185">Reference proteome</keyword>
<gene>
    <name evidence="2" type="ORF">CCMP2556_LOCUS6437</name>
</gene>
<evidence type="ECO:0000313" key="2">
    <source>
        <dbReference type="EMBL" id="CAK9001372.1"/>
    </source>
</evidence>
<accession>A0ABP0IH60</accession>
<comment type="caution">
    <text evidence="2">The sequence shown here is derived from an EMBL/GenBank/DDBJ whole genome shotgun (WGS) entry which is preliminary data.</text>
</comment>